<name>A0A0D5YWC1_9FLAO</name>
<evidence type="ECO:0000259" key="1">
    <source>
        <dbReference type="PROSITE" id="PS51352"/>
    </source>
</evidence>
<dbReference type="AlphaFoldDB" id="A0A0D5YWC1"/>
<dbReference type="InterPro" id="IPR013766">
    <property type="entry name" value="Thioredoxin_domain"/>
</dbReference>
<protein>
    <submittedName>
        <fullName evidence="2">Redoxin family protein</fullName>
    </submittedName>
</protein>
<dbReference type="Gene3D" id="3.40.30.10">
    <property type="entry name" value="Glutaredoxin"/>
    <property type="match status" value="1"/>
</dbReference>
<evidence type="ECO:0000313" key="2">
    <source>
        <dbReference type="EMBL" id="AKA36520.1"/>
    </source>
</evidence>
<feature type="domain" description="Thioredoxin" evidence="1">
    <location>
        <begin position="47"/>
        <end position="190"/>
    </location>
</feature>
<dbReference type="CDD" id="cd02966">
    <property type="entry name" value="TlpA_like_family"/>
    <property type="match status" value="1"/>
</dbReference>
<accession>A0A0D5YWC1</accession>
<dbReference type="Proteomes" id="UP000032726">
    <property type="component" value="Chromosome"/>
</dbReference>
<dbReference type="EMBL" id="CP011071">
    <property type="protein sequence ID" value="AKA36520.1"/>
    <property type="molecule type" value="Genomic_DNA"/>
</dbReference>
<dbReference type="PANTHER" id="PTHR42852">
    <property type="entry name" value="THIOL:DISULFIDE INTERCHANGE PROTEIN DSBE"/>
    <property type="match status" value="1"/>
</dbReference>
<dbReference type="GO" id="GO:0016209">
    <property type="term" value="F:antioxidant activity"/>
    <property type="evidence" value="ECO:0007669"/>
    <property type="project" value="InterPro"/>
</dbReference>
<organism evidence="2 3">
    <name type="scientific">Flagellimonas lutaonensis</name>
    <dbReference type="NCBI Taxonomy" id="516051"/>
    <lineage>
        <taxon>Bacteria</taxon>
        <taxon>Pseudomonadati</taxon>
        <taxon>Bacteroidota</taxon>
        <taxon>Flavobacteriia</taxon>
        <taxon>Flavobacteriales</taxon>
        <taxon>Flavobacteriaceae</taxon>
        <taxon>Flagellimonas</taxon>
    </lineage>
</organism>
<reference evidence="2 3" key="1">
    <citation type="submission" date="2015-03" db="EMBL/GenBank/DDBJ databases">
        <title>Complete genome sequence of Muricauda lutaonensis CC-HSB-11T, isolated from a coastal hot spring.</title>
        <authorList>
            <person name="Kim K.M."/>
        </authorList>
    </citation>
    <scope>NUCLEOTIDE SEQUENCE [LARGE SCALE GENOMIC DNA]</scope>
    <source>
        <strain evidence="2 3">CC-HSB-11</strain>
    </source>
</reference>
<sequence length="205" mass="23797">MITHRIVLIIIIVFTSNTVLGQTPDSLKKAMLEKIKSRELFKETIYEFKGKELPKFELNLLSGKKLNSESLKGKPTVINFWFSNCAPCIEEMPLLNEIKSEFGDEVNFISMTFQNPNAVNEFLKTHDFDFTHIVNSKEYIKTFGTFGYPKTLILDKDLIIVEIEKMIPKDIENEEKNKAEFKARLSKQLTELKKRHYPNKCVSLN</sequence>
<dbReference type="RefSeq" id="WP_052699070.1">
    <property type="nucleotide sequence ID" value="NZ_CP011071.1"/>
</dbReference>
<evidence type="ECO:0000313" key="3">
    <source>
        <dbReference type="Proteomes" id="UP000032726"/>
    </source>
</evidence>
<dbReference type="STRING" id="516051.VC82_2976"/>
<keyword evidence="3" id="KW-1185">Reference proteome</keyword>
<gene>
    <name evidence="2" type="ORF">VC82_2976</name>
</gene>
<dbReference type="InterPro" id="IPR050553">
    <property type="entry name" value="Thioredoxin_ResA/DsbE_sf"/>
</dbReference>
<proteinExistence type="predicted"/>
<dbReference type="InterPro" id="IPR000866">
    <property type="entry name" value="AhpC/TSA"/>
</dbReference>
<dbReference type="HOGENOM" id="CLU_1336261_0_0_10"/>
<dbReference type="PANTHER" id="PTHR42852:SF17">
    <property type="entry name" value="THIOREDOXIN-LIKE PROTEIN HI_1115"/>
    <property type="match status" value="1"/>
</dbReference>
<dbReference type="SUPFAM" id="SSF52833">
    <property type="entry name" value="Thioredoxin-like"/>
    <property type="match status" value="1"/>
</dbReference>
<dbReference type="GO" id="GO:0016491">
    <property type="term" value="F:oxidoreductase activity"/>
    <property type="evidence" value="ECO:0007669"/>
    <property type="project" value="InterPro"/>
</dbReference>
<dbReference type="KEGG" id="mlt:VC82_2976"/>
<dbReference type="Pfam" id="PF00578">
    <property type="entry name" value="AhpC-TSA"/>
    <property type="match status" value="1"/>
</dbReference>
<dbReference type="InterPro" id="IPR036249">
    <property type="entry name" value="Thioredoxin-like_sf"/>
</dbReference>
<dbReference type="PROSITE" id="PS51352">
    <property type="entry name" value="THIOREDOXIN_2"/>
    <property type="match status" value="1"/>
</dbReference>